<accession>A0A1T5ADD8</accession>
<evidence type="ECO:0000256" key="1">
    <source>
        <dbReference type="ARBA" id="ARBA00023125"/>
    </source>
</evidence>
<feature type="DNA-binding region" description="H-T-H motif" evidence="2">
    <location>
        <begin position="31"/>
        <end position="50"/>
    </location>
</feature>
<dbReference type="STRING" id="572036.SAMN05661099_0601"/>
<feature type="domain" description="HTH tetR-type" evidence="3">
    <location>
        <begin position="8"/>
        <end position="68"/>
    </location>
</feature>
<evidence type="ECO:0000259" key="3">
    <source>
        <dbReference type="PROSITE" id="PS50977"/>
    </source>
</evidence>
<dbReference type="RefSeq" id="WP_079701165.1">
    <property type="nucleotide sequence ID" value="NZ_FUYR01000001.1"/>
</dbReference>
<evidence type="ECO:0000313" key="4">
    <source>
        <dbReference type="EMBL" id="SKB32988.1"/>
    </source>
</evidence>
<dbReference type="GO" id="GO:0003677">
    <property type="term" value="F:DNA binding"/>
    <property type="evidence" value="ECO:0007669"/>
    <property type="project" value="UniProtKB-UniRule"/>
</dbReference>
<keyword evidence="5" id="KW-1185">Reference proteome</keyword>
<dbReference type="PANTHER" id="PTHR43479:SF11">
    <property type="entry name" value="ACREF_ENVCD OPERON REPRESSOR-RELATED"/>
    <property type="match status" value="1"/>
</dbReference>
<keyword evidence="1 2" id="KW-0238">DNA-binding</keyword>
<dbReference type="EMBL" id="FUYR01000001">
    <property type="protein sequence ID" value="SKB32988.1"/>
    <property type="molecule type" value="Genomic_DNA"/>
</dbReference>
<dbReference type="InterPro" id="IPR054422">
    <property type="entry name" value="TetR-like_HI_0893_C"/>
</dbReference>
<dbReference type="InterPro" id="IPR050624">
    <property type="entry name" value="HTH-type_Tx_Regulator"/>
</dbReference>
<dbReference type="Proteomes" id="UP000189981">
    <property type="component" value="Unassembled WGS sequence"/>
</dbReference>
<name>A0A1T5ADD8_9SPHI</name>
<organism evidence="4 5">
    <name type="scientific">Daejeonella lutea</name>
    <dbReference type="NCBI Taxonomy" id="572036"/>
    <lineage>
        <taxon>Bacteria</taxon>
        <taxon>Pseudomonadati</taxon>
        <taxon>Bacteroidota</taxon>
        <taxon>Sphingobacteriia</taxon>
        <taxon>Sphingobacteriales</taxon>
        <taxon>Sphingobacteriaceae</taxon>
        <taxon>Daejeonella</taxon>
    </lineage>
</organism>
<dbReference type="OrthoDB" id="6430772at2"/>
<evidence type="ECO:0000256" key="2">
    <source>
        <dbReference type="PROSITE-ProRule" id="PRU00335"/>
    </source>
</evidence>
<proteinExistence type="predicted"/>
<dbReference type="Pfam" id="PF22604">
    <property type="entry name" value="TetR_HI_0893_C"/>
    <property type="match status" value="1"/>
</dbReference>
<protein>
    <submittedName>
        <fullName evidence="4">Transcriptional regulator, TetR family</fullName>
    </submittedName>
</protein>
<dbReference type="InterPro" id="IPR009057">
    <property type="entry name" value="Homeodomain-like_sf"/>
</dbReference>
<dbReference type="SUPFAM" id="SSF46689">
    <property type="entry name" value="Homeodomain-like"/>
    <property type="match status" value="1"/>
</dbReference>
<dbReference type="InterPro" id="IPR001647">
    <property type="entry name" value="HTH_TetR"/>
</dbReference>
<gene>
    <name evidence="4" type="ORF">SAMN05661099_0601</name>
</gene>
<evidence type="ECO:0000313" key="5">
    <source>
        <dbReference type="Proteomes" id="UP000189981"/>
    </source>
</evidence>
<dbReference type="Pfam" id="PF00440">
    <property type="entry name" value="TetR_N"/>
    <property type="match status" value="1"/>
</dbReference>
<dbReference type="AlphaFoldDB" id="A0A1T5ADD8"/>
<reference evidence="5" key="1">
    <citation type="submission" date="2017-02" db="EMBL/GenBank/DDBJ databases">
        <authorList>
            <person name="Varghese N."/>
            <person name="Submissions S."/>
        </authorList>
    </citation>
    <scope>NUCLEOTIDE SEQUENCE [LARGE SCALE GENOMIC DNA]</scope>
    <source>
        <strain evidence="5">DSM 22385</strain>
    </source>
</reference>
<dbReference type="PANTHER" id="PTHR43479">
    <property type="entry name" value="ACREF/ENVCD OPERON REPRESSOR-RELATED"/>
    <property type="match status" value="1"/>
</dbReference>
<dbReference type="PRINTS" id="PR00455">
    <property type="entry name" value="HTHTETR"/>
</dbReference>
<dbReference type="Gene3D" id="1.10.357.10">
    <property type="entry name" value="Tetracycline Repressor, domain 2"/>
    <property type="match status" value="1"/>
</dbReference>
<dbReference type="PROSITE" id="PS50977">
    <property type="entry name" value="HTH_TETR_2"/>
    <property type="match status" value="1"/>
</dbReference>
<sequence>MNVQLDNPEKKEAILQSTLELIGSNGFHGSPMSLIAKNAGVAAGTIYHYFPSKEVLIFELYAHIKKGIEQAMFKNDDQHQSFQHRFFNLFINVCSYYIRNPNVLTFLEQYTSSPFVKCNPIHQKRNFNQEMIDFFNYGVENGHLKKIDDHLLAPVFHGTIISTAKHHITGRYKFTQESLLNVAQIIWDGIKVNKS</sequence>